<dbReference type="InterPro" id="IPR005821">
    <property type="entry name" value="Ion_trans_dom"/>
</dbReference>
<evidence type="ECO:0000256" key="6">
    <source>
        <dbReference type="ARBA" id="ARBA00023136"/>
    </source>
</evidence>
<feature type="transmembrane region" description="Helical" evidence="8">
    <location>
        <begin position="83"/>
        <end position="104"/>
    </location>
</feature>
<keyword evidence="5" id="KW-0406">Ion transport</keyword>
<dbReference type="PANTHER" id="PTHR10117">
    <property type="entry name" value="TRANSIENT RECEPTOR POTENTIAL CHANNEL"/>
    <property type="match status" value="1"/>
</dbReference>
<keyword evidence="2" id="KW-0813">Transport</keyword>
<dbReference type="InterPro" id="IPR002153">
    <property type="entry name" value="TRPC_channel"/>
</dbReference>
<keyword evidence="11" id="KW-1185">Reference proteome</keyword>
<dbReference type="Proteomes" id="UP000287033">
    <property type="component" value="Unassembled WGS sequence"/>
</dbReference>
<name>A0A401RJX7_CHIPU</name>
<keyword evidence="7" id="KW-0407">Ion channel</keyword>
<evidence type="ECO:0000259" key="9">
    <source>
        <dbReference type="Pfam" id="PF00520"/>
    </source>
</evidence>
<dbReference type="EMBL" id="BEZZ01009925">
    <property type="protein sequence ID" value="GCC18429.1"/>
    <property type="molecule type" value="Genomic_DNA"/>
</dbReference>
<sequence>LGQIVRTPVIKFLLHSSSYIWFLVLLLVESIIAQQFRDVSSSRNQPIYVNSLHMVWVVGFFWYECKEVWIEGLRSYLLDWWNFLDIVILSMYLASFALRIVVYLSGQLYCLADSASYYCFYFTDAGECHTPTLIVTDPPQRPSSVW</sequence>
<protein>
    <recommendedName>
        <fullName evidence="9">Ion transport domain-containing protein</fullName>
    </recommendedName>
</protein>
<dbReference type="GO" id="GO:0005886">
    <property type="term" value="C:plasma membrane"/>
    <property type="evidence" value="ECO:0007669"/>
    <property type="project" value="TreeGrafter"/>
</dbReference>
<evidence type="ECO:0000256" key="3">
    <source>
        <dbReference type="ARBA" id="ARBA00022692"/>
    </source>
</evidence>
<evidence type="ECO:0000256" key="1">
    <source>
        <dbReference type="ARBA" id="ARBA00004141"/>
    </source>
</evidence>
<evidence type="ECO:0000256" key="2">
    <source>
        <dbReference type="ARBA" id="ARBA00022448"/>
    </source>
</evidence>
<keyword evidence="3 8" id="KW-0812">Transmembrane</keyword>
<dbReference type="GO" id="GO:0015279">
    <property type="term" value="F:store-operated calcium channel activity"/>
    <property type="evidence" value="ECO:0007669"/>
    <property type="project" value="TreeGrafter"/>
</dbReference>
<feature type="non-terminal residue" evidence="10">
    <location>
        <position position="1"/>
    </location>
</feature>
<evidence type="ECO:0000256" key="8">
    <source>
        <dbReference type="SAM" id="Phobius"/>
    </source>
</evidence>
<dbReference type="Pfam" id="PF00520">
    <property type="entry name" value="Ion_trans"/>
    <property type="match status" value="1"/>
</dbReference>
<dbReference type="OMA" id="DAGECHT"/>
<keyword evidence="4 8" id="KW-1133">Transmembrane helix</keyword>
<comment type="subcellular location">
    <subcellularLocation>
        <location evidence="1">Membrane</location>
        <topology evidence="1">Multi-pass membrane protein</topology>
    </subcellularLocation>
</comment>
<organism evidence="10 11">
    <name type="scientific">Chiloscyllium punctatum</name>
    <name type="common">Brownbanded bambooshark</name>
    <name type="synonym">Hemiscyllium punctatum</name>
    <dbReference type="NCBI Taxonomy" id="137246"/>
    <lineage>
        <taxon>Eukaryota</taxon>
        <taxon>Metazoa</taxon>
        <taxon>Chordata</taxon>
        <taxon>Craniata</taxon>
        <taxon>Vertebrata</taxon>
        <taxon>Chondrichthyes</taxon>
        <taxon>Elasmobranchii</taxon>
        <taxon>Galeomorphii</taxon>
        <taxon>Galeoidea</taxon>
        <taxon>Orectolobiformes</taxon>
        <taxon>Hemiscylliidae</taxon>
        <taxon>Chiloscyllium</taxon>
    </lineage>
</organism>
<dbReference type="AlphaFoldDB" id="A0A401RJX7"/>
<evidence type="ECO:0000256" key="5">
    <source>
        <dbReference type="ARBA" id="ARBA00023065"/>
    </source>
</evidence>
<feature type="domain" description="Ion transport" evidence="9">
    <location>
        <begin position="19"/>
        <end position="102"/>
    </location>
</feature>
<reference evidence="10 11" key="1">
    <citation type="journal article" date="2018" name="Nat. Ecol. Evol.">
        <title>Shark genomes provide insights into elasmobranch evolution and the origin of vertebrates.</title>
        <authorList>
            <person name="Hara Y"/>
            <person name="Yamaguchi K"/>
            <person name="Onimaru K"/>
            <person name="Kadota M"/>
            <person name="Koyanagi M"/>
            <person name="Keeley SD"/>
            <person name="Tatsumi K"/>
            <person name="Tanaka K"/>
            <person name="Motone F"/>
            <person name="Kageyama Y"/>
            <person name="Nozu R"/>
            <person name="Adachi N"/>
            <person name="Nishimura O"/>
            <person name="Nakagawa R"/>
            <person name="Tanegashima C"/>
            <person name="Kiyatake I"/>
            <person name="Matsumoto R"/>
            <person name="Murakumo K"/>
            <person name="Nishida K"/>
            <person name="Terakita A"/>
            <person name="Kuratani S"/>
            <person name="Sato K"/>
            <person name="Hyodo S Kuraku.S."/>
        </authorList>
    </citation>
    <scope>NUCLEOTIDE SEQUENCE [LARGE SCALE GENOMIC DNA]</scope>
</reference>
<evidence type="ECO:0000256" key="4">
    <source>
        <dbReference type="ARBA" id="ARBA00022989"/>
    </source>
</evidence>
<evidence type="ECO:0000313" key="11">
    <source>
        <dbReference type="Proteomes" id="UP000287033"/>
    </source>
</evidence>
<dbReference type="PANTHER" id="PTHR10117:SF6">
    <property type="entry name" value="SHORT TRANSIENT RECEPTOR POTENTIAL CHANNEL 2"/>
    <property type="match status" value="1"/>
</dbReference>
<dbReference type="OrthoDB" id="25840at2759"/>
<comment type="caution">
    <text evidence="10">The sequence shown here is derived from an EMBL/GenBank/DDBJ whole genome shotgun (WGS) entry which is preliminary data.</text>
</comment>
<accession>A0A401RJX7</accession>
<feature type="transmembrane region" description="Helical" evidence="8">
    <location>
        <begin position="12"/>
        <end position="33"/>
    </location>
</feature>
<dbReference type="GO" id="GO:0007338">
    <property type="term" value="P:single fertilization"/>
    <property type="evidence" value="ECO:0007669"/>
    <property type="project" value="TreeGrafter"/>
</dbReference>
<dbReference type="GO" id="GO:0051480">
    <property type="term" value="P:regulation of cytosolic calcium ion concentration"/>
    <property type="evidence" value="ECO:0007669"/>
    <property type="project" value="TreeGrafter"/>
</dbReference>
<keyword evidence="6 8" id="KW-0472">Membrane</keyword>
<dbReference type="GO" id="GO:0034703">
    <property type="term" value="C:cation channel complex"/>
    <property type="evidence" value="ECO:0007669"/>
    <property type="project" value="TreeGrafter"/>
</dbReference>
<dbReference type="GO" id="GO:0070679">
    <property type="term" value="F:inositol 1,4,5 trisphosphate binding"/>
    <property type="evidence" value="ECO:0007669"/>
    <property type="project" value="TreeGrafter"/>
</dbReference>
<gene>
    <name evidence="10" type="ORF">chiPu_0022672</name>
</gene>
<evidence type="ECO:0000256" key="7">
    <source>
        <dbReference type="ARBA" id="ARBA00023303"/>
    </source>
</evidence>
<proteinExistence type="predicted"/>
<dbReference type="STRING" id="137246.A0A401RJX7"/>
<evidence type="ECO:0000313" key="10">
    <source>
        <dbReference type="EMBL" id="GCC18429.1"/>
    </source>
</evidence>